<accession>A0A843TS26</accession>
<proteinExistence type="predicted"/>
<sequence length="140" mass="15634">MDMRFAYDLALDLVLNGLWSGIHCLALEFEFRPFLMALCREKGFVHGMSLASRSVGTERASSEFITSCSEDGSEIFFLLERPLAVELLGLLGFLDFLGPTVIHSASEISAESEVQKYLEVGYMRAQPQDSSSLWRVPPHV</sequence>
<evidence type="ECO:0000313" key="1">
    <source>
        <dbReference type="EMBL" id="MQL74388.1"/>
    </source>
</evidence>
<dbReference type="AlphaFoldDB" id="A0A843TS26"/>
<reference evidence="1" key="1">
    <citation type="submission" date="2017-07" db="EMBL/GenBank/DDBJ databases">
        <title>Taro Niue Genome Assembly and Annotation.</title>
        <authorList>
            <person name="Atibalentja N."/>
            <person name="Keating K."/>
            <person name="Fields C.J."/>
        </authorList>
    </citation>
    <scope>NUCLEOTIDE SEQUENCE</scope>
    <source>
        <strain evidence="1">Niue_2</strain>
        <tissue evidence="1">Leaf</tissue>
    </source>
</reference>
<protein>
    <submittedName>
        <fullName evidence="1">Uncharacterized protein</fullName>
    </submittedName>
</protein>
<dbReference type="EMBL" id="NMUH01000204">
    <property type="protein sequence ID" value="MQL74388.1"/>
    <property type="molecule type" value="Genomic_DNA"/>
</dbReference>
<evidence type="ECO:0000313" key="2">
    <source>
        <dbReference type="Proteomes" id="UP000652761"/>
    </source>
</evidence>
<gene>
    <name evidence="1" type="ORF">Taro_006748</name>
</gene>
<name>A0A843TS26_COLES</name>
<keyword evidence="2" id="KW-1185">Reference proteome</keyword>
<organism evidence="1 2">
    <name type="scientific">Colocasia esculenta</name>
    <name type="common">Wild taro</name>
    <name type="synonym">Arum esculentum</name>
    <dbReference type="NCBI Taxonomy" id="4460"/>
    <lineage>
        <taxon>Eukaryota</taxon>
        <taxon>Viridiplantae</taxon>
        <taxon>Streptophyta</taxon>
        <taxon>Embryophyta</taxon>
        <taxon>Tracheophyta</taxon>
        <taxon>Spermatophyta</taxon>
        <taxon>Magnoliopsida</taxon>
        <taxon>Liliopsida</taxon>
        <taxon>Araceae</taxon>
        <taxon>Aroideae</taxon>
        <taxon>Colocasieae</taxon>
        <taxon>Colocasia</taxon>
    </lineage>
</organism>
<dbReference type="Proteomes" id="UP000652761">
    <property type="component" value="Unassembled WGS sequence"/>
</dbReference>
<comment type="caution">
    <text evidence="1">The sequence shown here is derived from an EMBL/GenBank/DDBJ whole genome shotgun (WGS) entry which is preliminary data.</text>
</comment>